<keyword evidence="2" id="KW-0812">Transmembrane</keyword>
<feature type="transmembrane region" description="Helical" evidence="2">
    <location>
        <begin position="73"/>
        <end position="95"/>
    </location>
</feature>
<keyword evidence="2" id="KW-0472">Membrane</keyword>
<feature type="compositionally biased region" description="Basic residues" evidence="1">
    <location>
        <begin position="694"/>
        <end position="705"/>
    </location>
</feature>
<evidence type="ECO:0008006" key="5">
    <source>
        <dbReference type="Google" id="ProtNLM"/>
    </source>
</evidence>
<dbReference type="HOGENOM" id="CLU_022448_0_0_1"/>
<feature type="compositionally biased region" description="Low complexity" evidence="1">
    <location>
        <begin position="563"/>
        <end position="573"/>
    </location>
</feature>
<feature type="region of interest" description="Disordered" evidence="1">
    <location>
        <begin position="1"/>
        <end position="29"/>
    </location>
</feature>
<dbReference type="KEGG" id="ttt:THITE_2120577"/>
<feature type="transmembrane region" description="Helical" evidence="2">
    <location>
        <begin position="107"/>
        <end position="124"/>
    </location>
</feature>
<feature type="transmembrane region" description="Helical" evidence="2">
    <location>
        <begin position="261"/>
        <end position="282"/>
    </location>
</feature>
<evidence type="ECO:0000256" key="1">
    <source>
        <dbReference type="SAM" id="MobiDB-lite"/>
    </source>
</evidence>
<evidence type="ECO:0000313" key="3">
    <source>
        <dbReference type="EMBL" id="AEO69818.1"/>
    </source>
</evidence>
<dbReference type="Gene3D" id="1.10.167.10">
    <property type="entry name" value="Regulator of G-protein Signalling 4, domain 2"/>
    <property type="match status" value="1"/>
</dbReference>
<feature type="compositionally biased region" description="Low complexity" evidence="1">
    <location>
        <begin position="663"/>
        <end position="679"/>
    </location>
</feature>
<feature type="transmembrane region" description="Helical" evidence="2">
    <location>
        <begin position="39"/>
        <end position="61"/>
    </location>
</feature>
<sequence length="737" mass="80838">MILPREAGSPAARSPAATEGSEFGTTPDTKPQARLDGVAVWWLTFAAVWTLLLAAGMTFLYKKRNTPTLRLRGLSLTFAGLVLLHLYWLSVQIAYSVGPLAPEVAEFWIMSVWYPFGIALFHAGNSQFLHVAKAQSRFARPPSQMKTRYDEKRRLQKPTWLQRIRQMDYSKRMFMFVTMGMTVQLLIVIIIYMVSRKFHPDFGVPGTEVTGKSAAEIAMKQGRGWEWWPSIVWQFVWAWIVAPIVLWRSRGIRDTHGWQRQTIACCIAGLPAAPMWLIALYVPGMAPVNQYFVPPQWIALSIFVIEICSVFVPCWEVHKHQTLRQETLESIANWESKKRFGAKSETSSEQTAAPPLSPTSTKVGDSAGFDSWKKLPGLESNTASQANVGGVPDDGVLTMAALEHVLDKNPEPLRQFSARRDFSGENIAFLTAVAEWKAALPPEFVRSRFDAASEGMVREQFTRALRIYTEFISPRDAEFPINIAWHDLRKLQGVFERAARSMNTAGASKTVDAATPFADSELADFTAKPPPPPPHQPPKRDSRDSQAHILEPSPTLPPAEAVTTTTTTTTTTTARPRSTGATHIPLPVPAVLPPSHAHANSTNGSNTPSQPHAYVHTPSYALYEGDIPTAFDAAVFDAAQASIKYLVLTNTWPKYVRERRSSETASSLSSSSSSSSNDGSGSGSGSGSGGRSSRGSRGRRGRRRQGGAASTVGGESVGSKASVGLKGALEYLRGFIH</sequence>
<dbReference type="EMBL" id="CP003013">
    <property type="protein sequence ID" value="AEO69818.1"/>
    <property type="molecule type" value="Genomic_DNA"/>
</dbReference>
<gene>
    <name evidence="3" type="ORF">THITE_2120577</name>
</gene>
<proteinExistence type="predicted"/>
<feature type="region of interest" description="Disordered" evidence="1">
    <location>
        <begin position="341"/>
        <end position="365"/>
    </location>
</feature>
<dbReference type="eggNOG" id="ENOG502SM9E">
    <property type="taxonomic scope" value="Eukaryota"/>
</dbReference>
<organism evidence="3 4">
    <name type="scientific">Thermothielavioides terrestris (strain ATCC 38088 / NRRL 8126)</name>
    <name type="common">Thielavia terrestris</name>
    <dbReference type="NCBI Taxonomy" id="578455"/>
    <lineage>
        <taxon>Eukaryota</taxon>
        <taxon>Fungi</taxon>
        <taxon>Dikarya</taxon>
        <taxon>Ascomycota</taxon>
        <taxon>Pezizomycotina</taxon>
        <taxon>Sordariomycetes</taxon>
        <taxon>Sordariomycetidae</taxon>
        <taxon>Sordariales</taxon>
        <taxon>Chaetomiaceae</taxon>
        <taxon>Thermothielavioides</taxon>
        <taxon>Thermothielavioides terrestris</taxon>
    </lineage>
</organism>
<feature type="compositionally biased region" description="Gly residues" evidence="1">
    <location>
        <begin position="680"/>
        <end position="692"/>
    </location>
</feature>
<name>G2RCM7_THETT</name>
<protein>
    <recommendedName>
        <fullName evidence="5">RGS domain-containing protein</fullName>
    </recommendedName>
</protein>
<dbReference type="InterPro" id="IPR036305">
    <property type="entry name" value="RGS_sf"/>
</dbReference>
<reference evidence="3 4" key="1">
    <citation type="journal article" date="2011" name="Nat. Biotechnol.">
        <title>Comparative genomic analysis of the thermophilic biomass-degrading fungi Myceliophthora thermophila and Thielavia terrestris.</title>
        <authorList>
            <person name="Berka R.M."/>
            <person name="Grigoriev I.V."/>
            <person name="Otillar R."/>
            <person name="Salamov A."/>
            <person name="Grimwood J."/>
            <person name="Reid I."/>
            <person name="Ishmael N."/>
            <person name="John T."/>
            <person name="Darmond C."/>
            <person name="Moisan M.-C."/>
            <person name="Henrissat B."/>
            <person name="Coutinho P.M."/>
            <person name="Lombard V."/>
            <person name="Natvig D.O."/>
            <person name="Lindquist E."/>
            <person name="Schmutz J."/>
            <person name="Lucas S."/>
            <person name="Harris P."/>
            <person name="Powlowski J."/>
            <person name="Bellemare A."/>
            <person name="Taylor D."/>
            <person name="Butler G."/>
            <person name="de Vries R.P."/>
            <person name="Allijn I.E."/>
            <person name="van den Brink J."/>
            <person name="Ushinsky S."/>
            <person name="Storms R."/>
            <person name="Powell A.J."/>
            <person name="Paulsen I.T."/>
            <person name="Elbourne L.D.H."/>
            <person name="Baker S.E."/>
            <person name="Magnuson J."/>
            <person name="LaBoissiere S."/>
            <person name="Clutterbuck A.J."/>
            <person name="Martinez D."/>
            <person name="Wogulis M."/>
            <person name="de Leon A.L."/>
            <person name="Rey M.W."/>
            <person name="Tsang A."/>
        </authorList>
    </citation>
    <scope>NUCLEOTIDE SEQUENCE [LARGE SCALE GENOMIC DNA]</scope>
    <source>
        <strain evidence="4">ATCC 38088 / NRRL 8126</strain>
    </source>
</reference>
<dbReference type="RefSeq" id="XP_003656154.1">
    <property type="nucleotide sequence ID" value="XM_003656106.1"/>
</dbReference>
<keyword evidence="4" id="KW-1185">Reference proteome</keyword>
<dbReference type="Proteomes" id="UP000008181">
    <property type="component" value="Chromosome 5"/>
</dbReference>
<dbReference type="AlphaFoldDB" id="G2RCM7"/>
<dbReference type="OrthoDB" id="5313079at2759"/>
<evidence type="ECO:0000256" key="2">
    <source>
        <dbReference type="SAM" id="Phobius"/>
    </source>
</evidence>
<accession>G2RCM7</accession>
<feature type="transmembrane region" description="Helical" evidence="2">
    <location>
        <begin position="173"/>
        <end position="194"/>
    </location>
</feature>
<dbReference type="GeneID" id="11519492"/>
<feature type="compositionally biased region" description="Polar residues" evidence="1">
    <location>
        <begin position="598"/>
        <end position="610"/>
    </location>
</feature>
<feature type="region of interest" description="Disordered" evidence="1">
    <location>
        <begin position="661"/>
        <end position="720"/>
    </location>
</feature>
<feature type="transmembrane region" description="Helical" evidence="2">
    <location>
        <begin position="231"/>
        <end position="249"/>
    </location>
</feature>
<feature type="region of interest" description="Disordered" evidence="1">
    <location>
        <begin position="522"/>
        <end position="612"/>
    </location>
</feature>
<dbReference type="SUPFAM" id="SSF48097">
    <property type="entry name" value="Regulator of G-protein signaling, RGS"/>
    <property type="match status" value="1"/>
</dbReference>
<dbReference type="InterPro" id="IPR044926">
    <property type="entry name" value="RGS_subdomain_2"/>
</dbReference>
<keyword evidence="2" id="KW-1133">Transmembrane helix</keyword>
<evidence type="ECO:0000313" key="4">
    <source>
        <dbReference type="Proteomes" id="UP000008181"/>
    </source>
</evidence>